<reference evidence="2" key="2">
    <citation type="journal article" date="2015" name="Antimicrob. Agents Chemother.">
        <title>Dissemination of blaOXA-23 in Acinetobacter spp. in China: Main Roles of Conjugative Plasmid pAZJ221 and Transposon Tn2009.</title>
        <authorList>
            <person name="Liu L.L."/>
            <person name="Ji S.J."/>
            <person name="Ruan Z."/>
            <person name="Fu Y."/>
            <person name="Fu Y.Q."/>
            <person name="Wang Y.F."/>
            <person name="Yu Y.S."/>
        </authorList>
    </citation>
    <scope>NUCLEOTIDE SEQUENCE</scope>
    <source>
        <strain evidence="2">A221</strain>
        <plasmid evidence="2">pAZJ221</plasmid>
    </source>
</reference>
<name>A0A0C4Y9D3_ACIBA</name>
<keyword evidence="1" id="KW-0143">Chaperone</keyword>
<sequence length="165" mass="19314">MKNWFSTAVKSLDDLKKEYRKLCFKHHPDMGGTTEDMQAINSEYEQLLKKLINQKADSNYSDKSTFSNREEEIEAEIKLREVLEKIEILEGLEIEKIGLWLYVSGNTKAHKDKLKEAGLKWNHTRKLWVYVGTEARGRGTKDMDELRAKYGNEKFKTRSKIKKIA</sequence>
<dbReference type="PATRIC" id="fig|470.1342.peg.3833"/>
<reference evidence="2" key="1">
    <citation type="submission" date="2014-10" db="EMBL/GenBank/DDBJ databases">
        <authorList>
            <person name="Liu L."/>
            <person name="Ji S."/>
            <person name="Ruan Z."/>
            <person name="Fu Y."/>
            <person name="Fu Y."/>
            <person name="Wang Y."/>
            <person name="Yu Y."/>
        </authorList>
    </citation>
    <scope>NUCLEOTIDE SEQUENCE</scope>
    <source>
        <strain evidence="2">A221</strain>
        <plasmid evidence="2">pAZJ221</plasmid>
    </source>
</reference>
<keyword evidence="2" id="KW-0614">Plasmid</keyword>
<proteinExistence type="predicted"/>
<dbReference type="EMBL" id="KM922672">
    <property type="protein sequence ID" value="AJF79922.1"/>
    <property type="molecule type" value="Genomic_DNA"/>
</dbReference>
<geneLocation type="plasmid" evidence="2">
    <name>pAZJ221</name>
</geneLocation>
<accession>A0A0C4Y9D3</accession>
<evidence type="ECO:0000313" key="2">
    <source>
        <dbReference type="EMBL" id="AJF79922.1"/>
    </source>
</evidence>
<dbReference type="InterPro" id="IPR001623">
    <property type="entry name" value="DnaJ_domain"/>
</dbReference>
<dbReference type="Gene3D" id="1.10.287.110">
    <property type="entry name" value="DnaJ domain"/>
    <property type="match status" value="1"/>
</dbReference>
<dbReference type="CDD" id="cd06257">
    <property type="entry name" value="DnaJ"/>
    <property type="match status" value="1"/>
</dbReference>
<protein>
    <submittedName>
        <fullName evidence="2">Molecular chaperone DnaJ</fullName>
    </submittedName>
</protein>
<dbReference type="InterPro" id="IPR036869">
    <property type="entry name" value="J_dom_sf"/>
</dbReference>
<evidence type="ECO:0000256" key="1">
    <source>
        <dbReference type="ARBA" id="ARBA00023186"/>
    </source>
</evidence>
<dbReference type="RefSeq" id="WP_000800373.1">
    <property type="nucleotide sequence ID" value="NZ_CP018144.1"/>
</dbReference>
<dbReference type="AlphaFoldDB" id="A0A0C4Y9D3"/>
<organism evidence="2">
    <name type="scientific">Acinetobacter baumannii</name>
    <dbReference type="NCBI Taxonomy" id="470"/>
    <lineage>
        <taxon>Bacteria</taxon>
        <taxon>Pseudomonadati</taxon>
        <taxon>Pseudomonadota</taxon>
        <taxon>Gammaproteobacteria</taxon>
        <taxon>Moraxellales</taxon>
        <taxon>Moraxellaceae</taxon>
        <taxon>Acinetobacter</taxon>
        <taxon>Acinetobacter calcoaceticus/baumannii complex</taxon>
    </lineage>
</organism>
<gene>
    <name evidence="2" type="ORF">NG19_0086</name>
</gene>
<dbReference type="SUPFAM" id="SSF46565">
    <property type="entry name" value="Chaperone J-domain"/>
    <property type="match status" value="1"/>
</dbReference>